<organism evidence="1">
    <name type="scientific">marine metagenome</name>
    <dbReference type="NCBI Taxonomy" id="408172"/>
    <lineage>
        <taxon>unclassified sequences</taxon>
        <taxon>metagenomes</taxon>
        <taxon>ecological metagenomes</taxon>
    </lineage>
</organism>
<protein>
    <submittedName>
        <fullName evidence="1">Uncharacterized protein</fullName>
    </submittedName>
</protein>
<gene>
    <name evidence="1" type="ORF">METZ01_LOCUS465831</name>
</gene>
<proteinExistence type="predicted"/>
<feature type="non-terminal residue" evidence="1">
    <location>
        <position position="43"/>
    </location>
</feature>
<dbReference type="EMBL" id="UINC01196111">
    <property type="protein sequence ID" value="SVE12977.1"/>
    <property type="molecule type" value="Genomic_DNA"/>
</dbReference>
<evidence type="ECO:0000313" key="1">
    <source>
        <dbReference type="EMBL" id="SVE12977.1"/>
    </source>
</evidence>
<dbReference type="AlphaFoldDB" id="A0A383AYR7"/>
<name>A0A383AYR7_9ZZZZ</name>
<reference evidence="1" key="1">
    <citation type="submission" date="2018-05" db="EMBL/GenBank/DDBJ databases">
        <authorList>
            <person name="Lanie J.A."/>
            <person name="Ng W.-L."/>
            <person name="Kazmierczak K.M."/>
            <person name="Andrzejewski T.M."/>
            <person name="Davidsen T.M."/>
            <person name="Wayne K.J."/>
            <person name="Tettelin H."/>
            <person name="Glass J.I."/>
            <person name="Rusch D."/>
            <person name="Podicherti R."/>
            <person name="Tsui H.-C.T."/>
            <person name="Winkler M.E."/>
        </authorList>
    </citation>
    <scope>NUCLEOTIDE SEQUENCE</scope>
</reference>
<accession>A0A383AYR7</accession>
<sequence>MVIKEFPYEFSEISHVVSGDSIAYAVYRESQDWGIAEYRFENG</sequence>